<sequence precursor="true">MKLFAIIRYVWALPNTLLGLLLAFPMFAFGGSVSLNNGVLEFSGGGASWFFSHFPFFRRVSAMTLGHVVIGVNEEKLARWREHELVHVRQYERWGPFMIPAYLLSSLCAWARGKDGYEANRFEVEAYGRTSSKT</sequence>
<dbReference type="STRING" id="290317.Cpha266_1634"/>
<evidence type="ECO:0008006" key="4">
    <source>
        <dbReference type="Google" id="ProtNLM"/>
    </source>
</evidence>
<dbReference type="OrthoDB" id="274512at2"/>
<evidence type="ECO:0000256" key="1">
    <source>
        <dbReference type="SAM" id="Phobius"/>
    </source>
</evidence>
<dbReference type="HOGENOM" id="CLU_122371_0_0_10"/>
<dbReference type="Proteomes" id="UP000008701">
    <property type="component" value="Chromosome"/>
</dbReference>
<gene>
    <name evidence="2" type="ordered locus">Cpha266_1634</name>
</gene>
<reference evidence="2 3" key="1">
    <citation type="submission" date="2006-12" db="EMBL/GenBank/DDBJ databases">
        <title>Complete sequence of Chlorobium phaeobacteroides DSM 266.</title>
        <authorList>
            <consortium name="US DOE Joint Genome Institute"/>
            <person name="Copeland A."/>
            <person name="Lucas S."/>
            <person name="Lapidus A."/>
            <person name="Barry K."/>
            <person name="Detter J.C."/>
            <person name="Glavina del Rio T."/>
            <person name="Hammon N."/>
            <person name="Israni S."/>
            <person name="Pitluck S."/>
            <person name="Goltsman E."/>
            <person name="Schmutz J."/>
            <person name="Larimer F."/>
            <person name="Land M."/>
            <person name="Hauser L."/>
            <person name="Mikhailova N."/>
            <person name="Li T."/>
            <person name="Overmann J."/>
            <person name="Bryant D.A."/>
            <person name="Richardson P."/>
        </authorList>
    </citation>
    <scope>NUCLEOTIDE SEQUENCE [LARGE SCALE GENOMIC DNA]</scope>
    <source>
        <strain evidence="2 3">DSM 266</strain>
    </source>
</reference>
<dbReference type="KEGG" id="cph:Cpha266_1634"/>
<organism evidence="2 3">
    <name type="scientific">Chlorobium phaeobacteroides (strain DSM 266 / SMG 266 / 2430)</name>
    <dbReference type="NCBI Taxonomy" id="290317"/>
    <lineage>
        <taxon>Bacteria</taxon>
        <taxon>Pseudomonadati</taxon>
        <taxon>Chlorobiota</taxon>
        <taxon>Chlorobiia</taxon>
        <taxon>Chlorobiales</taxon>
        <taxon>Chlorobiaceae</taxon>
        <taxon>Chlorobium/Pelodictyon group</taxon>
        <taxon>Chlorobium</taxon>
    </lineage>
</organism>
<dbReference type="AlphaFoldDB" id="A1BGX8"/>
<keyword evidence="1" id="KW-0472">Membrane</keyword>
<dbReference type="EMBL" id="CP000492">
    <property type="protein sequence ID" value="ABL65655.1"/>
    <property type="molecule type" value="Genomic_DNA"/>
</dbReference>
<dbReference type="eggNOG" id="ENOG5032YN2">
    <property type="taxonomic scope" value="Bacteria"/>
</dbReference>
<feature type="transmembrane region" description="Helical" evidence="1">
    <location>
        <begin position="56"/>
        <end position="73"/>
    </location>
</feature>
<accession>A1BGX8</accession>
<protein>
    <recommendedName>
        <fullName evidence="4">Signal peptide prediction</fullName>
    </recommendedName>
</protein>
<name>A1BGX8_CHLPD</name>
<keyword evidence="1" id="KW-1133">Transmembrane helix</keyword>
<feature type="transmembrane region" description="Helical" evidence="1">
    <location>
        <begin position="12"/>
        <end position="36"/>
    </location>
</feature>
<dbReference type="RefSeq" id="WP_011745465.1">
    <property type="nucleotide sequence ID" value="NC_008639.1"/>
</dbReference>
<evidence type="ECO:0000313" key="2">
    <source>
        <dbReference type="EMBL" id="ABL65655.1"/>
    </source>
</evidence>
<evidence type="ECO:0000313" key="3">
    <source>
        <dbReference type="Proteomes" id="UP000008701"/>
    </source>
</evidence>
<proteinExistence type="predicted"/>
<keyword evidence="3" id="KW-1185">Reference proteome</keyword>
<keyword evidence="1" id="KW-0812">Transmembrane</keyword>